<dbReference type="InterPro" id="IPR036388">
    <property type="entry name" value="WH-like_DNA-bd_sf"/>
</dbReference>
<protein>
    <submittedName>
        <fullName evidence="3">PadR family transcriptional regulator</fullName>
    </submittedName>
</protein>
<dbReference type="Gene3D" id="1.10.10.10">
    <property type="entry name" value="Winged helix-like DNA-binding domain superfamily/Winged helix DNA-binding domain"/>
    <property type="match status" value="1"/>
</dbReference>
<dbReference type="OrthoDB" id="1683430at2"/>
<evidence type="ECO:0000313" key="4">
    <source>
        <dbReference type="Proteomes" id="UP000240542"/>
    </source>
</evidence>
<feature type="region of interest" description="Disordered" evidence="1">
    <location>
        <begin position="180"/>
        <end position="200"/>
    </location>
</feature>
<feature type="compositionally biased region" description="Basic and acidic residues" evidence="1">
    <location>
        <begin position="29"/>
        <end position="54"/>
    </location>
</feature>
<organism evidence="3 4">
    <name type="scientific">Murinocardiopsis flavida</name>
    <dbReference type="NCBI Taxonomy" id="645275"/>
    <lineage>
        <taxon>Bacteria</taxon>
        <taxon>Bacillati</taxon>
        <taxon>Actinomycetota</taxon>
        <taxon>Actinomycetes</taxon>
        <taxon>Streptosporangiales</taxon>
        <taxon>Nocardiopsidaceae</taxon>
        <taxon>Murinocardiopsis</taxon>
    </lineage>
</organism>
<sequence>MNAMAMPWPFGAQSGRPGPWWLAAAAGAERSEGRGRGRRGDERTSEREGETRDRKGWRHGGCGDHRHGFGWAAMSPRHHGPHGGGPWGPPGPWGPGGPFGPGGNPFEAFFGGGRGHRRGGGRRVRRGGVRIAILVLLAEESRSGYEIIREGKERSRGQWNPSPGSVYPMLQQLEDEGLVRPAEPGDDARRRPFELTDEGRRYVEDNAEELVLPWEAEPEEESGGYSAYTELASVAAQLAAAAMQVTQAGTTDQVERAKDLLAETRRGLYRILAEDDTDDAADDGEPSEGGGPDTHGDGPRA</sequence>
<name>A0A2P8D3R9_9ACTN</name>
<proteinExistence type="predicted"/>
<gene>
    <name evidence="3" type="ORF">CLV63_119135</name>
</gene>
<evidence type="ECO:0000256" key="1">
    <source>
        <dbReference type="SAM" id="MobiDB-lite"/>
    </source>
</evidence>
<dbReference type="Pfam" id="PF03551">
    <property type="entry name" value="PadR"/>
    <property type="match status" value="1"/>
</dbReference>
<evidence type="ECO:0000259" key="2">
    <source>
        <dbReference type="Pfam" id="PF03551"/>
    </source>
</evidence>
<feature type="compositionally biased region" description="Basic and acidic residues" evidence="1">
    <location>
        <begin position="186"/>
        <end position="200"/>
    </location>
</feature>
<dbReference type="Proteomes" id="UP000240542">
    <property type="component" value="Unassembled WGS sequence"/>
</dbReference>
<feature type="region of interest" description="Disordered" evidence="1">
    <location>
        <begin position="1"/>
        <end position="102"/>
    </location>
</feature>
<keyword evidence="4" id="KW-1185">Reference proteome</keyword>
<evidence type="ECO:0000313" key="3">
    <source>
        <dbReference type="EMBL" id="PSK91854.1"/>
    </source>
</evidence>
<comment type="caution">
    <text evidence="3">The sequence shown here is derived from an EMBL/GenBank/DDBJ whole genome shotgun (WGS) entry which is preliminary data.</text>
</comment>
<dbReference type="PANTHER" id="PTHR43252:SF2">
    <property type="entry name" value="TRANSCRIPTION REGULATOR, PADR-LIKE FAMILY"/>
    <property type="match status" value="1"/>
</dbReference>
<feature type="domain" description="Transcription regulator PadR N-terminal" evidence="2">
    <location>
        <begin position="133"/>
        <end position="204"/>
    </location>
</feature>
<accession>A0A2P8D3R9</accession>
<dbReference type="PANTHER" id="PTHR43252">
    <property type="entry name" value="TRANSCRIPTIONAL REGULATOR YQJI"/>
    <property type="match status" value="1"/>
</dbReference>
<dbReference type="SUPFAM" id="SSF46785">
    <property type="entry name" value="Winged helix' DNA-binding domain"/>
    <property type="match status" value="1"/>
</dbReference>
<feature type="region of interest" description="Disordered" evidence="1">
    <location>
        <begin position="271"/>
        <end position="301"/>
    </location>
</feature>
<dbReference type="InterPro" id="IPR036390">
    <property type="entry name" value="WH_DNA-bd_sf"/>
</dbReference>
<reference evidence="3 4" key="1">
    <citation type="submission" date="2018-03" db="EMBL/GenBank/DDBJ databases">
        <title>Genomic Encyclopedia of Archaeal and Bacterial Type Strains, Phase II (KMG-II): from individual species to whole genera.</title>
        <authorList>
            <person name="Goeker M."/>
        </authorList>
    </citation>
    <scope>NUCLEOTIDE SEQUENCE [LARGE SCALE GENOMIC DNA]</scope>
    <source>
        <strain evidence="3 4">DSM 45312</strain>
    </source>
</reference>
<dbReference type="InterPro" id="IPR005149">
    <property type="entry name" value="Tscrpt_reg_PadR_N"/>
</dbReference>
<feature type="compositionally biased region" description="Acidic residues" evidence="1">
    <location>
        <begin position="274"/>
        <end position="286"/>
    </location>
</feature>
<dbReference type="AlphaFoldDB" id="A0A2P8D3R9"/>
<dbReference type="EMBL" id="PYGA01000019">
    <property type="protein sequence ID" value="PSK91854.1"/>
    <property type="molecule type" value="Genomic_DNA"/>
</dbReference>